<evidence type="ECO:0000256" key="6">
    <source>
        <dbReference type="ARBA" id="ARBA00034078"/>
    </source>
</evidence>
<evidence type="ECO:0000256" key="3">
    <source>
        <dbReference type="ARBA" id="ARBA00022723"/>
    </source>
</evidence>
<dbReference type="Pfam" id="PF00111">
    <property type="entry name" value="Fer2"/>
    <property type="match status" value="1"/>
</dbReference>
<dbReference type="GO" id="GO:0009055">
    <property type="term" value="F:electron transfer activity"/>
    <property type="evidence" value="ECO:0007669"/>
    <property type="project" value="TreeGrafter"/>
</dbReference>
<dbReference type="PRINTS" id="PR00355">
    <property type="entry name" value="ADRENODOXIN"/>
</dbReference>
<dbReference type="CDD" id="cd00207">
    <property type="entry name" value="fer2"/>
    <property type="match status" value="1"/>
</dbReference>
<dbReference type="AlphaFoldDB" id="A0A2S4HKZ8"/>
<evidence type="ECO:0000313" key="10">
    <source>
        <dbReference type="Proteomes" id="UP000237222"/>
    </source>
</evidence>
<dbReference type="Proteomes" id="UP000274695">
    <property type="component" value="Unassembled WGS sequence"/>
</dbReference>
<evidence type="ECO:0000256" key="5">
    <source>
        <dbReference type="ARBA" id="ARBA00023014"/>
    </source>
</evidence>
<dbReference type="OrthoDB" id="9799640at2"/>
<evidence type="ECO:0000256" key="4">
    <source>
        <dbReference type="ARBA" id="ARBA00023004"/>
    </source>
</evidence>
<dbReference type="RefSeq" id="WP_103682489.1">
    <property type="nucleotide sequence ID" value="NZ_PQGG01000002.1"/>
</dbReference>
<dbReference type="GO" id="GO:0051537">
    <property type="term" value="F:2 iron, 2 sulfur cluster binding"/>
    <property type="evidence" value="ECO:0007669"/>
    <property type="project" value="UniProtKB-KW"/>
</dbReference>
<reference evidence="8" key="1">
    <citation type="submission" date="2018-01" db="EMBL/GenBank/DDBJ databases">
        <authorList>
            <person name="Yu X.-D."/>
        </authorList>
    </citation>
    <scope>NUCLEOTIDE SEQUENCE</scope>
    <source>
        <strain evidence="8">ZX-21</strain>
    </source>
</reference>
<protein>
    <submittedName>
        <fullName evidence="8">(2Fe-2S)-binding protein</fullName>
    </submittedName>
</protein>
<accession>A0A2S4HKZ8</accession>
<gene>
    <name evidence="8" type="ORF">C0068_00255</name>
    <name evidence="9" type="ORF">D0911_18135</name>
</gene>
<comment type="similarity">
    <text evidence="1">Belongs to the adrenodoxin/putidaredoxin family.</text>
</comment>
<dbReference type="Gene3D" id="3.10.20.30">
    <property type="match status" value="1"/>
</dbReference>
<dbReference type="InterPro" id="IPR001041">
    <property type="entry name" value="2Fe-2S_ferredoxin-type"/>
</dbReference>
<dbReference type="InterPro" id="IPR036010">
    <property type="entry name" value="2Fe-2S_ferredoxin-like_sf"/>
</dbReference>
<proteinExistence type="inferred from homology"/>
<dbReference type="PANTHER" id="PTHR23426">
    <property type="entry name" value="FERREDOXIN/ADRENODOXIN"/>
    <property type="match status" value="1"/>
</dbReference>
<keyword evidence="3" id="KW-0479">Metal-binding</keyword>
<dbReference type="SUPFAM" id="SSF54292">
    <property type="entry name" value="2Fe-2S ferredoxin-like"/>
    <property type="match status" value="1"/>
</dbReference>
<evidence type="ECO:0000256" key="1">
    <source>
        <dbReference type="ARBA" id="ARBA00010914"/>
    </source>
</evidence>
<comment type="caution">
    <text evidence="8">The sequence shown here is derived from an EMBL/GenBank/DDBJ whole genome shotgun (WGS) entry which is preliminary data.</text>
</comment>
<dbReference type="EMBL" id="RHGB01000030">
    <property type="protein sequence ID" value="RNL58269.1"/>
    <property type="molecule type" value="Genomic_DNA"/>
</dbReference>
<dbReference type="InterPro" id="IPR012675">
    <property type="entry name" value="Beta-grasp_dom_sf"/>
</dbReference>
<evidence type="ECO:0000313" key="11">
    <source>
        <dbReference type="Proteomes" id="UP000274695"/>
    </source>
</evidence>
<dbReference type="PROSITE" id="PS51085">
    <property type="entry name" value="2FE2S_FER_2"/>
    <property type="match status" value="1"/>
</dbReference>
<evidence type="ECO:0000256" key="2">
    <source>
        <dbReference type="ARBA" id="ARBA00022714"/>
    </source>
</evidence>
<organism evidence="8 10">
    <name type="scientific">Zhongshania marina</name>
    <dbReference type="NCBI Taxonomy" id="2304603"/>
    <lineage>
        <taxon>Bacteria</taxon>
        <taxon>Pseudomonadati</taxon>
        <taxon>Pseudomonadota</taxon>
        <taxon>Gammaproteobacteria</taxon>
        <taxon>Cellvibrionales</taxon>
        <taxon>Spongiibacteraceae</taxon>
        <taxon>Zhongshania</taxon>
    </lineage>
</organism>
<dbReference type="GO" id="GO:0046872">
    <property type="term" value="F:metal ion binding"/>
    <property type="evidence" value="ECO:0007669"/>
    <property type="project" value="UniProtKB-KW"/>
</dbReference>
<keyword evidence="11" id="KW-1185">Reference proteome</keyword>
<dbReference type="EMBL" id="PQGG01000002">
    <property type="protein sequence ID" value="POP54685.1"/>
    <property type="molecule type" value="Genomic_DNA"/>
</dbReference>
<evidence type="ECO:0000259" key="7">
    <source>
        <dbReference type="PROSITE" id="PS51085"/>
    </source>
</evidence>
<reference evidence="9 11" key="2">
    <citation type="submission" date="2018-10" db="EMBL/GenBank/DDBJ databases">
        <title>Draft genome sequence of Zhongshania sp. DSW25-10.</title>
        <authorList>
            <person name="Oh J."/>
        </authorList>
    </citation>
    <scope>NUCLEOTIDE SEQUENCE [LARGE SCALE GENOMIC DNA]</scope>
    <source>
        <strain evidence="9 11">DSW25-10</strain>
    </source>
</reference>
<evidence type="ECO:0000313" key="8">
    <source>
        <dbReference type="EMBL" id="POP54685.1"/>
    </source>
</evidence>
<sequence>MPLIIYKSHDGSTQEVHAEAGTSIMQAAVDNGIDGILGECGGCCSCATCHCYVDPAWVAKAGEPDSTEKDMLDCVLEPQETSRLSCQIIITDEMDGMIIAMPESQY</sequence>
<dbReference type="InterPro" id="IPR001055">
    <property type="entry name" value="Adrenodoxin-like"/>
</dbReference>
<feature type="domain" description="2Fe-2S ferredoxin-type" evidence="7">
    <location>
        <begin position="2"/>
        <end position="105"/>
    </location>
</feature>
<dbReference type="Proteomes" id="UP000237222">
    <property type="component" value="Unassembled WGS sequence"/>
</dbReference>
<keyword evidence="5" id="KW-0411">Iron-sulfur</keyword>
<dbReference type="GO" id="GO:0140647">
    <property type="term" value="P:P450-containing electron transport chain"/>
    <property type="evidence" value="ECO:0007669"/>
    <property type="project" value="InterPro"/>
</dbReference>
<evidence type="ECO:0000313" key="9">
    <source>
        <dbReference type="EMBL" id="RNL58269.1"/>
    </source>
</evidence>
<name>A0A2S4HKZ8_9GAMM</name>
<keyword evidence="2" id="KW-0001">2Fe-2S</keyword>
<keyword evidence="4" id="KW-0408">Iron</keyword>
<comment type="cofactor">
    <cofactor evidence="6">
        <name>[2Fe-2S] cluster</name>
        <dbReference type="ChEBI" id="CHEBI:190135"/>
    </cofactor>
</comment>
<dbReference type="PANTHER" id="PTHR23426:SF65">
    <property type="entry name" value="FERREDOXIN-2, MITOCHONDRIAL"/>
    <property type="match status" value="1"/>
</dbReference>